<reference evidence="4" key="1">
    <citation type="submission" date="2023-05" db="EMBL/GenBank/DDBJ databases">
        <title>Genome and transcriptome analyses reveal genes involved in the formation of fine ridges on petal epidermal cells in Hibiscus trionum.</title>
        <authorList>
            <person name="Koshimizu S."/>
            <person name="Masuda S."/>
            <person name="Ishii T."/>
            <person name="Shirasu K."/>
            <person name="Hoshino A."/>
            <person name="Arita M."/>
        </authorList>
    </citation>
    <scope>NUCLEOTIDE SEQUENCE</scope>
    <source>
        <strain evidence="4">Hamamatsu line</strain>
    </source>
</reference>
<dbReference type="PANTHER" id="PTHR34427:SF5">
    <property type="entry name" value="DUF4283 DOMAIN-CONTAINING PROTEIN"/>
    <property type="match status" value="1"/>
</dbReference>
<evidence type="ECO:0000256" key="1">
    <source>
        <dbReference type="PROSITE-ProRule" id="PRU00176"/>
    </source>
</evidence>
<proteinExistence type="predicted"/>
<keyword evidence="1" id="KW-0694">RNA-binding</keyword>
<protein>
    <recommendedName>
        <fullName evidence="3">RRM domain-containing protein</fullName>
    </recommendedName>
</protein>
<evidence type="ECO:0000313" key="5">
    <source>
        <dbReference type="Proteomes" id="UP001165190"/>
    </source>
</evidence>
<sequence length="631" mass="69503">MSDMMGEQGENKVRRGENKVRRRLGVSIFVDNVSRRIRPETLKQAFLEYGVVVDVYVAYGNQKRRFKPTVFAFVRFSKKEEAELAIQLGDGRMMDGFKVRMFLAHQKKPEIIRARSHGPVKHSWAAALRDSRTFKEVLVGEQVSTDPGGASRGAGGANVGSNDGAINSGVVEVRRKMVRVVAVESAQESVTLEEGQSCITINKKDMVCLKDCLVGRIKAMYSAEIVEQALRSDGFQATVCPWFGLLVILRMQDGESKNAVWALRDELMSTWFDELELLTGYEGKRRVKVWAELSDVPLQMWNSSFFSKLGARWGRVIKVDEETVNLTRFDKAKVLLEVQSKAMIPGSVNVLFNGVVSRISIEAKEHEEDPVFLDGGAPADVRLPRDGDASWNEHINYEEMMRCVEPESHNSATEVSKSVEGVVSTNQGGQPPAWQGVSMSGGGSRVGPSEYGLHEVQVESVETIPFELTPPNNKILDVRPMEPCPSGPDGSRLIEVEVGLADSAKVGFNSARNGPSRHVRLSALEGGTQLSFRAGLDKFQWWSKSTINREKKGTKNLAKANRKRSRSVSTVPALPSCATFSSLPDGETNSVAVEEAIATLNLGGLMGVSFEAPNEAVISRLVEIELRDEVN</sequence>
<evidence type="ECO:0000313" key="4">
    <source>
        <dbReference type="EMBL" id="GMJ08960.1"/>
    </source>
</evidence>
<dbReference type="Proteomes" id="UP001165190">
    <property type="component" value="Unassembled WGS sequence"/>
</dbReference>
<dbReference type="SUPFAM" id="SSF54928">
    <property type="entry name" value="RNA-binding domain, RBD"/>
    <property type="match status" value="1"/>
</dbReference>
<dbReference type="OrthoDB" id="1000944at2759"/>
<name>A0A9W7J6K5_HIBTR</name>
<dbReference type="AlphaFoldDB" id="A0A9W7J6K5"/>
<organism evidence="4 5">
    <name type="scientific">Hibiscus trionum</name>
    <name type="common">Flower of an hour</name>
    <dbReference type="NCBI Taxonomy" id="183268"/>
    <lineage>
        <taxon>Eukaryota</taxon>
        <taxon>Viridiplantae</taxon>
        <taxon>Streptophyta</taxon>
        <taxon>Embryophyta</taxon>
        <taxon>Tracheophyta</taxon>
        <taxon>Spermatophyta</taxon>
        <taxon>Magnoliopsida</taxon>
        <taxon>eudicotyledons</taxon>
        <taxon>Gunneridae</taxon>
        <taxon>Pentapetalae</taxon>
        <taxon>rosids</taxon>
        <taxon>malvids</taxon>
        <taxon>Malvales</taxon>
        <taxon>Malvaceae</taxon>
        <taxon>Malvoideae</taxon>
        <taxon>Hibiscus</taxon>
    </lineage>
</organism>
<dbReference type="InterPro" id="IPR012677">
    <property type="entry name" value="Nucleotide-bd_a/b_plait_sf"/>
</dbReference>
<dbReference type="PROSITE" id="PS50102">
    <property type="entry name" value="RRM"/>
    <property type="match status" value="1"/>
</dbReference>
<keyword evidence="5" id="KW-1185">Reference proteome</keyword>
<dbReference type="PANTHER" id="PTHR34427">
    <property type="entry name" value="DUF4283 DOMAIN PROTEIN"/>
    <property type="match status" value="1"/>
</dbReference>
<dbReference type="GO" id="GO:0003723">
    <property type="term" value="F:RNA binding"/>
    <property type="evidence" value="ECO:0007669"/>
    <property type="project" value="UniProtKB-UniRule"/>
</dbReference>
<dbReference type="Gene3D" id="3.30.70.330">
    <property type="match status" value="1"/>
</dbReference>
<dbReference type="SMART" id="SM00360">
    <property type="entry name" value="RRM"/>
    <property type="match status" value="1"/>
</dbReference>
<comment type="caution">
    <text evidence="4">The sequence shown here is derived from an EMBL/GenBank/DDBJ whole genome shotgun (WGS) entry which is preliminary data.</text>
</comment>
<feature type="region of interest" description="Disordered" evidence="2">
    <location>
        <begin position="423"/>
        <end position="446"/>
    </location>
</feature>
<feature type="domain" description="RRM" evidence="3">
    <location>
        <begin position="26"/>
        <end position="106"/>
    </location>
</feature>
<dbReference type="InterPro" id="IPR035979">
    <property type="entry name" value="RBD_domain_sf"/>
</dbReference>
<gene>
    <name evidence="4" type="ORF">HRI_004565200</name>
</gene>
<accession>A0A9W7J6K5</accession>
<evidence type="ECO:0000256" key="2">
    <source>
        <dbReference type="SAM" id="MobiDB-lite"/>
    </source>
</evidence>
<evidence type="ECO:0000259" key="3">
    <source>
        <dbReference type="PROSITE" id="PS50102"/>
    </source>
</evidence>
<dbReference type="EMBL" id="BSYR01000053">
    <property type="protein sequence ID" value="GMJ08960.1"/>
    <property type="molecule type" value="Genomic_DNA"/>
</dbReference>
<dbReference type="Pfam" id="PF00076">
    <property type="entry name" value="RRM_1"/>
    <property type="match status" value="1"/>
</dbReference>
<dbReference type="InterPro" id="IPR000504">
    <property type="entry name" value="RRM_dom"/>
</dbReference>